<dbReference type="InterPro" id="IPR000477">
    <property type="entry name" value="RT_dom"/>
</dbReference>
<keyword evidence="1" id="KW-0862">Zinc</keyword>
<feature type="region of interest" description="Disordered" evidence="2">
    <location>
        <begin position="119"/>
        <end position="139"/>
    </location>
</feature>
<reference evidence="5 6" key="1">
    <citation type="submission" date="2020-02" db="EMBL/GenBank/DDBJ databases">
        <authorList>
            <person name="Ferguson B K."/>
        </authorList>
    </citation>
    <scope>NUCLEOTIDE SEQUENCE [LARGE SCALE GENOMIC DNA]</scope>
</reference>
<dbReference type="InterPro" id="IPR005135">
    <property type="entry name" value="Endo/exonuclease/phosphatase"/>
</dbReference>
<evidence type="ECO:0000313" key="5">
    <source>
        <dbReference type="EMBL" id="CAB0041549.1"/>
    </source>
</evidence>
<feature type="region of interest" description="Disordered" evidence="2">
    <location>
        <begin position="170"/>
        <end position="201"/>
    </location>
</feature>
<dbReference type="SMART" id="SM00343">
    <property type="entry name" value="ZnF_C2HC"/>
    <property type="match status" value="2"/>
</dbReference>
<dbReference type="PANTHER" id="PTHR19446">
    <property type="entry name" value="REVERSE TRANSCRIPTASES"/>
    <property type="match status" value="1"/>
</dbReference>
<accession>A0A6H5IVB1</accession>
<evidence type="ECO:0000313" key="6">
    <source>
        <dbReference type="Proteomes" id="UP000479190"/>
    </source>
</evidence>
<dbReference type="OrthoDB" id="7554092at2759"/>
<feature type="region of interest" description="Disordered" evidence="2">
    <location>
        <begin position="1470"/>
        <end position="1504"/>
    </location>
</feature>
<feature type="domain" description="CCHC-type" evidence="3">
    <location>
        <begin position="389"/>
        <end position="404"/>
    </location>
</feature>
<dbReference type="Gene3D" id="3.60.10.10">
    <property type="entry name" value="Endonuclease/exonuclease/phosphatase"/>
    <property type="match status" value="1"/>
</dbReference>
<dbReference type="InterPro" id="IPR001878">
    <property type="entry name" value="Znf_CCHC"/>
</dbReference>
<keyword evidence="1" id="KW-0479">Metal-binding</keyword>
<keyword evidence="6" id="KW-1185">Reference proteome</keyword>
<protein>
    <recommendedName>
        <fullName evidence="7">Reverse transcriptase domain-containing protein</fullName>
    </recommendedName>
</protein>
<dbReference type="Pfam" id="PF14529">
    <property type="entry name" value="Exo_endo_phos_2"/>
    <property type="match status" value="1"/>
</dbReference>
<evidence type="ECO:0000256" key="2">
    <source>
        <dbReference type="SAM" id="MobiDB-lite"/>
    </source>
</evidence>
<proteinExistence type="predicted"/>
<gene>
    <name evidence="5" type="ORF">TBRA_LOCUS13216</name>
</gene>
<dbReference type="SUPFAM" id="SSF56219">
    <property type="entry name" value="DNase I-like"/>
    <property type="match status" value="1"/>
</dbReference>
<evidence type="ECO:0000256" key="1">
    <source>
        <dbReference type="PROSITE-ProRule" id="PRU00047"/>
    </source>
</evidence>
<dbReference type="Gene3D" id="4.10.60.10">
    <property type="entry name" value="Zinc finger, CCHC-type"/>
    <property type="match status" value="1"/>
</dbReference>
<evidence type="ECO:0008006" key="7">
    <source>
        <dbReference type="Google" id="ProtNLM"/>
    </source>
</evidence>
<dbReference type="CDD" id="cd01650">
    <property type="entry name" value="RT_nLTR_like"/>
    <property type="match status" value="1"/>
</dbReference>
<feature type="domain" description="Reverse transcriptase" evidence="4">
    <location>
        <begin position="842"/>
        <end position="1116"/>
    </location>
</feature>
<dbReference type="SUPFAM" id="SSF56672">
    <property type="entry name" value="DNA/RNA polymerases"/>
    <property type="match status" value="1"/>
</dbReference>
<dbReference type="CDD" id="cd09077">
    <property type="entry name" value="R1-I-EN"/>
    <property type="match status" value="1"/>
</dbReference>
<sequence length="1747" mass="193862">MGVLCSIYCQPCESSPRAPTYGYPIASSSHRYRGFFTASEADDIARVFFLSGTRSTSGTGSTTPGEKTNLENSPSGDRTHALRHTLYQQARTIPTEPRRPMLLIYCTEAPSSQEAVVAASTPSTTRNKRLATSPPEDAAVEKRATVPHLYKLIIDANNDAVASEDTFTVVKGRRSRRRDAHQTEEAERGSQPPRPRQRRVRLRPDAVVVKAAGTTSYADILRRLYAESALQETVGKSVQSIRRSASGAMVLQLRKGVRNASALGTELDDVLGDAATASALSHKTALEIRDLDECATKVEICTALCHQLGTVNLDPEAVRSLRKAYAGTQTAVIDLPDELAAKALKLGHLRVGWVSCRVRERAEASRCFCCWELNHIAARCVGPDRSKLCYRCGRDGHRAKTCRNAPVSAQNLLSQTVRELGINVAIVCNQYKNLVPHYTWIADSNKQAAIWVRGGLPVQDRPSRPLPFFTWARVNDVYMFSVYAPPRLSNAEFSALLAHVVEEAHGKRPLIIAGDFNAWSTEWGSSETKPRGVILLDALSALDVVLLNAGHTPTFSGPLGSSIIDLSFASDSLTPRVAGWRVEREVFTNSDHRAITFSLSVHRPLRTSAGPRRRWSARTLDEEAFSERLSNERIPHATPEHAEDMVAALITTITGACDASMSNGGGRRRRREPVYWWTDEIAALRRQCLRARRLAQRARGWAVENARRADFAIARGQLRAAIEESKRRCWSDLCDEVDRDVWGQPYGTVMSRLRGPRTTPPREPSLVRRTVAALFPTVTKALIRPPAGPAGAVIPGVTLEELRGACTRIRDGAAPGPDGVPNRALKLAVALRPEAFLRVYSACLSGGVFPSPWKRQRLVLLPKPGRPPDAPSSYRPLCMLDTAGKILERIICRRLEVYTEAPDGLSEHQHGFRRGRSTIDAIESVAAAAREAVGGARGSRKYCAVVTLDVRNAFNSARWNNILAALERIRTPEYLQKIIHSYFQARVLEYDTDDGPESCNITAGVPQGSVLGPILWNVMYDTILRLRLDKGVRIIGFADNIAVVAVAGTTYEVEDLLSRAIARVRGALWGLGLETADHKTEALLISRKRRLETITIEVGDCFIASSPCIRYLGLQLDARLTFNDHLRAASEKASRVAGALSQIMPTIGGPRSSRRRLYANVIDSILLYGAPILGSGTGTRAGTRRAEAIHRRACLRVISGRPHLSYEATYVLASIPPLALLADERSRLYQRLPRGRKSRRTPGDIKKMAEPVGPLTKRMMDAQADPEHQVVDREETRRELPVRERLNLKYSYFTLCQKTIDVRLDDLAGYCFKYTICRMLLYKLLMTRTVGHAELRGSAPYLNLAGIGATSPPRLKRRPPLQPPPPGRCAHSLVSSCAEYISWTFRRILNSVIVEHSNASPSVGPFQDHRFISDSDSDDERYLRFRAERPETERLPSERLRSIVVVPPSSGLIRHEELACQRHPTRPELCVPPVRAPRAESPGLRQPIPRKPRGRSLSPYLRENPPVPPHLHRSIKIRLNAPVTARIRPRVRTPPRSPILPIYKKGCEKFCALLCSAFFEGSEKKCTITGVMGTLRRQGNVENRLWYLRDKVQGEPSSHNTLSARIPISCRAPALARLRLTVHEALCPHECQMERWYSVVLARSSIKEVRCSGLGTGIGRRSEQRTKTSSVTSMRPTSDVNVVRLYSKKNKFVATTPAAGERMQASAITSLCTIMCHNSYILYQRFYWFTVMTLLANGTCTSSLSVT</sequence>
<dbReference type="GO" id="GO:0003676">
    <property type="term" value="F:nucleic acid binding"/>
    <property type="evidence" value="ECO:0007669"/>
    <property type="project" value="InterPro"/>
</dbReference>
<organism evidence="5 6">
    <name type="scientific">Trichogramma brassicae</name>
    <dbReference type="NCBI Taxonomy" id="86971"/>
    <lineage>
        <taxon>Eukaryota</taxon>
        <taxon>Metazoa</taxon>
        <taxon>Ecdysozoa</taxon>
        <taxon>Arthropoda</taxon>
        <taxon>Hexapoda</taxon>
        <taxon>Insecta</taxon>
        <taxon>Pterygota</taxon>
        <taxon>Neoptera</taxon>
        <taxon>Endopterygota</taxon>
        <taxon>Hymenoptera</taxon>
        <taxon>Apocrita</taxon>
        <taxon>Proctotrupomorpha</taxon>
        <taxon>Chalcidoidea</taxon>
        <taxon>Trichogrammatidae</taxon>
        <taxon>Trichogramma</taxon>
    </lineage>
</organism>
<dbReference type="GO" id="GO:0008270">
    <property type="term" value="F:zinc ion binding"/>
    <property type="evidence" value="ECO:0007669"/>
    <property type="project" value="UniProtKB-KW"/>
</dbReference>
<evidence type="ECO:0000259" key="3">
    <source>
        <dbReference type="PROSITE" id="PS50158"/>
    </source>
</evidence>
<dbReference type="InterPro" id="IPR036691">
    <property type="entry name" value="Endo/exonu/phosph_ase_sf"/>
</dbReference>
<dbReference type="PROSITE" id="PS50878">
    <property type="entry name" value="RT_POL"/>
    <property type="match status" value="1"/>
</dbReference>
<dbReference type="GO" id="GO:0071897">
    <property type="term" value="P:DNA biosynthetic process"/>
    <property type="evidence" value="ECO:0007669"/>
    <property type="project" value="UniProtKB-ARBA"/>
</dbReference>
<dbReference type="InterPro" id="IPR043502">
    <property type="entry name" value="DNA/RNA_pol_sf"/>
</dbReference>
<dbReference type="GO" id="GO:0003824">
    <property type="term" value="F:catalytic activity"/>
    <property type="evidence" value="ECO:0007669"/>
    <property type="project" value="InterPro"/>
</dbReference>
<dbReference type="SUPFAM" id="SSF57756">
    <property type="entry name" value="Retrovirus zinc finger-like domains"/>
    <property type="match status" value="1"/>
</dbReference>
<keyword evidence="1" id="KW-0863">Zinc-finger</keyword>
<feature type="compositionally biased region" description="Low complexity" evidence="2">
    <location>
        <begin position="53"/>
        <end position="65"/>
    </location>
</feature>
<evidence type="ECO:0000259" key="4">
    <source>
        <dbReference type="PROSITE" id="PS50878"/>
    </source>
</evidence>
<dbReference type="PROSITE" id="PS50158">
    <property type="entry name" value="ZF_CCHC"/>
    <property type="match status" value="1"/>
</dbReference>
<dbReference type="Pfam" id="PF00078">
    <property type="entry name" value="RVT_1"/>
    <property type="match status" value="1"/>
</dbReference>
<dbReference type="Proteomes" id="UP000479190">
    <property type="component" value="Unassembled WGS sequence"/>
</dbReference>
<dbReference type="InterPro" id="IPR036875">
    <property type="entry name" value="Znf_CCHC_sf"/>
</dbReference>
<name>A0A6H5IVB1_9HYME</name>
<dbReference type="EMBL" id="CADCXV010001124">
    <property type="protein sequence ID" value="CAB0041549.1"/>
    <property type="molecule type" value="Genomic_DNA"/>
</dbReference>
<feature type="region of interest" description="Disordered" evidence="2">
    <location>
        <begin position="53"/>
        <end position="78"/>
    </location>
</feature>